<protein>
    <submittedName>
        <fullName evidence="1">Uncharacterized protein</fullName>
    </submittedName>
</protein>
<accession>A0AAV0GKM8</accession>
<reference evidence="1" key="1">
    <citation type="submission" date="2022-07" db="EMBL/GenBank/DDBJ databases">
        <authorList>
            <person name="Macas J."/>
            <person name="Novak P."/>
            <person name="Neumann P."/>
        </authorList>
    </citation>
    <scope>NUCLEOTIDE SEQUENCE</scope>
</reference>
<dbReference type="PANTHER" id="PTHR34996">
    <property type="entry name" value="OS06G0327400 PROTEIN"/>
    <property type="match status" value="1"/>
</dbReference>
<name>A0AAV0GKM8_9ASTE</name>
<comment type="caution">
    <text evidence="1">The sequence shown here is derived from an EMBL/GenBank/DDBJ whole genome shotgun (WGS) entry which is preliminary data.</text>
</comment>
<evidence type="ECO:0000313" key="2">
    <source>
        <dbReference type="Proteomes" id="UP001152523"/>
    </source>
</evidence>
<dbReference type="PANTHER" id="PTHR34996:SF3">
    <property type="entry name" value="OS06G0327400 PROTEIN"/>
    <property type="match status" value="1"/>
</dbReference>
<organism evidence="1 2">
    <name type="scientific">Cuscuta epithymum</name>
    <dbReference type="NCBI Taxonomy" id="186058"/>
    <lineage>
        <taxon>Eukaryota</taxon>
        <taxon>Viridiplantae</taxon>
        <taxon>Streptophyta</taxon>
        <taxon>Embryophyta</taxon>
        <taxon>Tracheophyta</taxon>
        <taxon>Spermatophyta</taxon>
        <taxon>Magnoliopsida</taxon>
        <taxon>eudicotyledons</taxon>
        <taxon>Gunneridae</taxon>
        <taxon>Pentapetalae</taxon>
        <taxon>asterids</taxon>
        <taxon>lamiids</taxon>
        <taxon>Solanales</taxon>
        <taxon>Convolvulaceae</taxon>
        <taxon>Cuscuteae</taxon>
        <taxon>Cuscuta</taxon>
        <taxon>Cuscuta subgen. Cuscuta</taxon>
    </lineage>
</organism>
<gene>
    <name evidence="1" type="ORF">CEPIT_LOCUS44582</name>
</gene>
<proteinExistence type="predicted"/>
<dbReference type="Proteomes" id="UP001152523">
    <property type="component" value="Unassembled WGS sequence"/>
</dbReference>
<dbReference type="AlphaFoldDB" id="A0AAV0GKM8"/>
<dbReference type="EMBL" id="CAMAPF010001184">
    <property type="protein sequence ID" value="CAH9148528.1"/>
    <property type="molecule type" value="Genomic_DNA"/>
</dbReference>
<evidence type="ECO:0000313" key="1">
    <source>
        <dbReference type="EMBL" id="CAH9148528.1"/>
    </source>
</evidence>
<sequence>MDFSHDSNKRRACYEAAAGGAHEVGCRGFRLNLRRFCVHRIRTRFLNLVGKWKTSYLHALRSLKRHVMTVNGKTRNRRHGKRGTREAAAMKYALYHRSGSISCGGDDRQMLKSYGRSNSFYSDAIADCLDFIKRNSVSVEDEEEKPVFVGFKESQESQYNK</sequence>
<keyword evidence="2" id="KW-1185">Reference proteome</keyword>